<dbReference type="InterPro" id="IPR009057">
    <property type="entry name" value="Homeodomain-like_sf"/>
</dbReference>
<dbReference type="GO" id="GO:0003677">
    <property type="term" value="F:DNA binding"/>
    <property type="evidence" value="ECO:0007669"/>
    <property type="project" value="InterPro"/>
</dbReference>
<dbReference type="NCBIfam" id="TIGR01557">
    <property type="entry name" value="myb_SHAQKYF"/>
    <property type="match status" value="1"/>
</dbReference>
<dbReference type="InterPro" id="IPR006447">
    <property type="entry name" value="Myb_dom_plants"/>
</dbReference>
<keyword evidence="3" id="KW-0804">Transcription</keyword>
<dbReference type="AlphaFoldDB" id="A0A540MIA0"/>
<protein>
    <recommendedName>
        <fullName evidence="8">Myb-like domain-containing protein</fullName>
    </recommendedName>
</protein>
<evidence type="ECO:0000256" key="2">
    <source>
        <dbReference type="ARBA" id="ARBA00023015"/>
    </source>
</evidence>
<dbReference type="PANTHER" id="PTHR31499">
    <property type="entry name" value="MYB FAMILY TRANSCRIPTION FACTOR PHL11"/>
    <property type="match status" value="1"/>
</dbReference>
<evidence type="ECO:0000313" key="7">
    <source>
        <dbReference type="Proteomes" id="UP000315295"/>
    </source>
</evidence>
<dbReference type="GO" id="GO:0005634">
    <property type="term" value="C:nucleus"/>
    <property type="evidence" value="ECO:0007669"/>
    <property type="project" value="UniProtKB-SubCell"/>
</dbReference>
<keyword evidence="4" id="KW-0539">Nucleus</keyword>
<dbReference type="Gene3D" id="1.10.10.60">
    <property type="entry name" value="Homeodomain-like"/>
    <property type="match status" value="1"/>
</dbReference>
<dbReference type="SUPFAM" id="SSF46689">
    <property type="entry name" value="Homeodomain-like"/>
    <property type="match status" value="1"/>
</dbReference>
<reference evidence="6 7" key="1">
    <citation type="journal article" date="2019" name="G3 (Bethesda)">
        <title>Sequencing of a Wild Apple (Malus baccata) Genome Unravels the Differences Between Cultivated and Wild Apple Species Regarding Disease Resistance and Cold Tolerance.</title>
        <authorList>
            <person name="Chen X."/>
        </authorList>
    </citation>
    <scope>NUCLEOTIDE SEQUENCE [LARGE SCALE GENOMIC DNA]</scope>
    <source>
        <strain evidence="7">cv. Shandingzi</strain>
        <tissue evidence="6">Leaves</tissue>
    </source>
</reference>
<accession>A0A540MIA0</accession>
<evidence type="ECO:0000256" key="3">
    <source>
        <dbReference type="ARBA" id="ARBA00023163"/>
    </source>
</evidence>
<comment type="subcellular location">
    <subcellularLocation>
        <location evidence="1">Nucleus</location>
    </subcellularLocation>
</comment>
<dbReference type="InterPro" id="IPR046955">
    <property type="entry name" value="PHR1-like"/>
</dbReference>
<dbReference type="Proteomes" id="UP000315295">
    <property type="component" value="Unassembled WGS sequence"/>
</dbReference>
<evidence type="ECO:0000313" key="6">
    <source>
        <dbReference type="EMBL" id="TQD98491.1"/>
    </source>
</evidence>
<sequence length="143" mass="17034">MDRHVEETWEEFEQVENFYTDAAHEVTNERFGALSEYRNSRSVKRFEHRSYPEETIYQRTTTTMVTRPTTTVTRPRPTTTVTRPCERLSWTPDLHRKFMRAVEILGGEDYATPKSIQSLMRIPEITLPQIKSRLQLVRRRSRS</sequence>
<evidence type="ECO:0000256" key="4">
    <source>
        <dbReference type="ARBA" id="ARBA00023242"/>
    </source>
</evidence>
<proteinExistence type="predicted"/>
<dbReference type="PANTHER" id="PTHR31499:SF43">
    <property type="entry name" value="MYB FAMILY TRANSCRIPTION FACTOR APL"/>
    <property type="match status" value="1"/>
</dbReference>
<organism evidence="6 7">
    <name type="scientific">Malus baccata</name>
    <name type="common">Siberian crab apple</name>
    <name type="synonym">Pyrus baccata</name>
    <dbReference type="NCBI Taxonomy" id="106549"/>
    <lineage>
        <taxon>Eukaryota</taxon>
        <taxon>Viridiplantae</taxon>
        <taxon>Streptophyta</taxon>
        <taxon>Embryophyta</taxon>
        <taxon>Tracheophyta</taxon>
        <taxon>Spermatophyta</taxon>
        <taxon>Magnoliopsida</taxon>
        <taxon>eudicotyledons</taxon>
        <taxon>Gunneridae</taxon>
        <taxon>Pentapetalae</taxon>
        <taxon>rosids</taxon>
        <taxon>fabids</taxon>
        <taxon>Rosales</taxon>
        <taxon>Rosaceae</taxon>
        <taxon>Amygdaloideae</taxon>
        <taxon>Maleae</taxon>
        <taxon>Malus</taxon>
    </lineage>
</organism>
<comment type="caution">
    <text evidence="6">The sequence shown here is derived from an EMBL/GenBank/DDBJ whole genome shotgun (WGS) entry which is preliminary data.</text>
</comment>
<evidence type="ECO:0000256" key="1">
    <source>
        <dbReference type="ARBA" id="ARBA00004123"/>
    </source>
</evidence>
<feature type="region of interest" description="Disordered" evidence="5">
    <location>
        <begin position="61"/>
        <end position="83"/>
    </location>
</feature>
<name>A0A540MIA0_MALBA</name>
<keyword evidence="2" id="KW-0805">Transcription regulation</keyword>
<evidence type="ECO:0008006" key="8">
    <source>
        <dbReference type="Google" id="ProtNLM"/>
    </source>
</evidence>
<dbReference type="EMBL" id="VIEB01000251">
    <property type="protein sequence ID" value="TQD98491.1"/>
    <property type="molecule type" value="Genomic_DNA"/>
</dbReference>
<dbReference type="GO" id="GO:0003700">
    <property type="term" value="F:DNA-binding transcription factor activity"/>
    <property type="evidence" value="ECO:0007669"/>
    <property type="project" value="InterPro"/>
</dbReference>
<keyword evidence="7" id="KW-1185">Reference proteome</keyword>
<evidence type="ECO:0000256" key="5">
    <source>
        <dbReference type="SAM" id="MobiDB-lite"/>
    </source>
</evidence>
<dbReference type="STRING" id="106549.A0A540MIA0"/>
<gene>
    <name evidence="6" type="ORF">C1H46_015739</name>
</gene>